<dbReference type="RefSeq" id="WP_344278009.1">
    <property type="nucleotide sequence ID" value="NZ_BAAAHV010000013.1"/>
</dbReference>
<proteinExistence type="predicted"/>
<dbReference type="PROSITE" id="PS50075">
    <property type="entry name" value="CARRIER"/>
    <property type="match status" value="1"/>
</dbReference>
<dbReference type="Gene3D" id="3.40.366.10">
    <property type="entry name" value="Malonyl-Coenzyme A Acyl Carrier Protein, domain 2"/>
    <property type="match status" value="1"/>
</dbReference>
<evidence type="ECO:0000313" key="7">
    <source>
        <dbReference type="EMBL" id="MFD2479720.1"/>
    </source>
</evidence>
<evidence type="ECO:0000256" key="5">
    <source>
        <dbReference type="SAM" id="MobiDB-lite"/>
    </source>
</evidence>
<dbReference type="Gene3D" id="3.30.70.250">
    <property type="entry name" value="Malonyl-CoA ACP transacylase, ACP-binding"/>
    <property type="match status" value="1"/>
</dbReference>
<keyword evidence="3 7" id="KW-0012">Acyltransferase</keyword>
<dbReference type="InterPro" id="IPR036736">
    <property type="entry name" value="ACP-like_sf"/>
</dbReference>
<dbReference type="Pfam" id="PF00698">
    <property type="entry name" value="Acyl_transf_1"/>
    <property type="match status" value="1"/>
</dbReference>
<accession>A0ABW5HRS9</accession>
<feature type="region of interest" description="Disordered" evidence="5">
    <location>
        <begin position="319"/>
        <end position="357"/>
    </location>
</feature>
<keyword evidence="2" id="KW-0808">Transferase</keyword>
<protein>
    <recommendedName>
        <fullName evidence="1">[acyl-carrier-protein] S-malonyltransferase</fullName>
        <ecNumber evidence="1">2.3.1.39</ecNumber>
    </recommendedName>
</protein>
<dbReference type="InterPro" id="IPR050858">
    <property type="entry name" value="Mal-CoA-ACP_Trans/PKS_FabD"/>
</dbReference>
<evidence type="ECO:0000313" key="8">
    <source>
        <dbReference type="Proteomes" id="UP001597542"/>
    </source>
</evidence>
<organism evidence="7 8">
    <name type="scientific">Amycolatopsis albidoflavus</name>
    <dbReference type="NCBI Taxonomy" id="102226"/>
    <lineage>
        <taxon>Bacteria</taxon>
        <taxon>Bacillati</taxon>
        <taxon>Actinomycetota</taxon>
        <taxon>Actinomycetes</taxon>
        <taxon>Pseudonocardiales</taxon>
        <taxon>Pseudonocardiaceae</taxon>
        <taxon>Amycolatopsis</taxon>
    </lineage>
</organism>
<evidence type="ECO:0000259" key="6">
    <source>
        <dbReference type="PROSITE" id="PS50075"/>
    </source>
</evidence>
<feature type="domain" description="Carrier" evidence="6">
    <location>
        <begin position="358"/>
        <end position="438"/>
    </location>
</feature>
<evidence type="ECO:0000256" key="2">
    <source>
        <dbReference type="ARBA" id="ARBA00022679"/>
    </source>
</evidence>
<dbReference type="EC" id="2.3.1.39" evidence="1"/>
<gene>
    <name evidence="7" type="ORF">ACFSUT_05510</name>
</gene>
<dbReference type="GO" id="GO:0016746">
    <property type="term" value="F:acyltransferase activity"/>
    <property type="evidence" value="ECO:0007669"/>
    <property type="project" value="UniProtKB-KW"/>
</dbReference>
<evidence type="ECO:0000256" key="3">
    <source>
        <dbReference type="ARBA" id="ARBA00023315"/>
    </source>
</evidence>
<dbReference type="Gene3D" id="1.10.1200.10">
    <property type="entry name" value="ACP-like"/>
    <property type="match status" value="1"/>
</dbReference>
<dbReference type="SUPFAM" id="SSF47336">
    <property type="entry name" value="ACP-like"/>
    <property type="match status" value="1"/>
</dbReference>
<dbReference type="SMART" id="SM00827">
    <property type="entry name" value="PKS_AT"/>
    <property type="match status" value="1"/>
</dbReference>
<evidence type="ECO:0000256" key="4">
    <source>
        <dbReference type="ARBA" id="ARBA00048462"/>
    </source>
</evidence>
<dbReference type="SUPFAM" id="SSF55048">
    <property type="entry name" value="Probable ACP-binding domain of malonyl-CoA ACP transacylase"/>
    <property type="match status" value="1"/>
</dbReference>
<dbReference type="Pfam" id="PF00550">
    <property type="entry name" value="PP-binding"/>
    <property type="match status" value="1"/>
</dbReference>
<dbReference type="PANTHER" id="PTHR42681">
    <property type="entry name" value="MALONYL-COA-ACYL CARRIER PROTEIN TRANSACYLASE, MITOCHONDRIAL"/>
    <property type="match status" value="1"/>
</dbReference>
<dbReference type="InterPro" id="IPR016035">
    <property type="entry name" value="Acyl_Trfase/lysoPLipase"/>
</dbReference>
<sequence length="443" mass="46686">MHKEIVGVFPGQGSYAPGRLAEFADEPAVREILEITDAVGAAHGIDPVSSLLLYPDAPGIDVLAQNAPERLMLAIFAAGTTGHAILSTIHGVSFDVFLGHSFGEIAALTAAGAFTVENGARVLCLRSEALRSSPPPPGGLVAVPLPADRVEHLLLGGGFHRLEIAAVNAPRQSVVSGPDDELERFARITAALGAPVSRLPSPYIFHNRLCEPAARAFAESIASVATQPLTARVFSSVENGFYPDSETARAALPGHLTRPVRYLDAVRHLNAHGADTFVECGTGNILTALACRAVADVSTVAMFGESPLASQLEKIRTAAPARTSESAASGTARTVNPAPSVQPPAKQKDISSSPETDLDRDRLIAELCSAYADHLGYPEEVFTSDADLEADLGVDSLKRTELLRWTADKYRLGTLPEGTRTGDYPTVAAIAELILRPGEAQNV</sequence>
<dbReference type="InterPro" id="IPR016036">
    <property type="entry name" value="Malonyl_transacylase_ACP-bd"/>
</dbReference>
<dbReference type="SUPFAM" id="SSF52151">
    <property type="entry name" value="FabD/lysophospholipase-like"/>
    <property type="match status" value="1"/>
</dbReference>
<dbReference type="InterPro" id="IPR014043">
    <property type="entry name" value="Acyl_transferase_dom"/>
</dbReference>
<dbReference type="Proteomes" id="UP001597542">
    <property type="component" value="Unassembled WGS sequence"/>
</dbReference>
<dbReference type="InterPro" id="IPR009081">
    <property type="entry name" value="PP-bd_ACP"/>
</dbReference>
<evidence type="ECO:0000256" key="1">
    <source>
        <dbReference type="ARBA" id="ARBA00013258"/>
    </source>
</evidence>
<comment type="catalytic activity">
    <reaction evidence="4">
        <text>holo-[ACP] + malonyl-CoA = malonyl-[ACP] + CoA</text>
        <dbReference type="Rhea" id="RHEA:41792"/>
        <dbReference type="Rhea" id="RHEA-COMP:9623"/>
        <dbReference type="Rhea" id="RHEA-COMP:9685"/>
        <dbReference type="ChEBI" id="CHEBI:57287"/>
        <dbReference type="ChEBI" id="CHEBI:57384"/>
        <dbReference type="ChEBI" id="CHEBI:64479"/>
        <dbReference type="ChEBI" id="CHEBI:78449"/>
        <dbReference type="EC" id="2.3.1.39"/>
    </reaction>
</comment>
<dbReference type="PANTHER" id="PTHR42681:SF1">
    <property type="entry name" value="MALONYL-COA-ACYL CARRIER PROTEIN TRANSACYLASE, MITOCHONDRIAL"/>
    <property type="match status" value="1"/>
</dbReference>
<feature type="compositionally biased region" description="Polar residues" evidence="5">
    <location>
        <begin position="323"/>
        <end position="339"/>
    </location>
</feature>
<dbReference type="InterPro" id="IPR001227">
    <property type="entry name" value="Ac_transferase_dom_sf"/>
</dbReference>
<dbReference type="EMBL" id="JBHUKQ010000004">
    <property type="protein sequence ID" value="MFD2479720.1"/>
    <property type="molecule type" value="Genomic_DNA"/>
</dbReference>
<name>A0ABW5HRS9_9PSEU</name>
<comment type="caution">
    <text evidence="7">The sequence shown here is derived from an EMBL/GenBank/DDBJ whole genome shotgun (WGS) entry which is preliminary data.</text>
</comment>
<reference evidence="8" key="1">
    <citation type="journal article" date="2019" name="Int. J. Syst. Evol. Microbiol.">
        <title>The Global Catalogue of Microorganisms (GCM) 10K type strain sequencing project: providing services to taxonomists for standard genome sequencing and annotation.</title>
        <authorList>
            <consortium name="The Broad Institute Genomics Platform"/>
            <consortium name="The Broad Institute Genome Sequencing Center for Infectious Disease"/>
            <person name="Wu L."/>
            <person name="Ma J."/>
        </authorList>
    </citation>
    <scope>NUCLEOTIDE SEQUENCE [LARGE SCALE GENOMIC DNA]</scope>
    <source>
        <strain evidence="8">CGMCC 4.7638</strain>
    </source>
</reference>
<keyword evidence="8" id="KW-1185">Reference proteome</keyword>